<dbReference type="Proteomes" id="UP000799437">
    <property type="component" value="Unassembled WGS sequence"/>
</dbReference>
<keyword evidence="3" id="KW-1185">Reference proteome</keyword>
<dbReference type="EMBL" id="ML996571">
    <property type="protein sequence ID" value="KAF2758362.1"/>
    <property type="molecule type" value="Genomic_DNA"/>
</dbReference>
<accession>A0A6A6W657</accession>
<organism evidence="2 3">
    <name type="scientific">Pseudovirgaria hyperparasitica</name>
    <dbReference type="NCBI Taxonomy" id="470096"/>
    <lineage>
        <taxon>Eukaryota</taxon>
        <taxon>Fungi</taxon>
        <taxon>Dikarya</taxon>
        <taxon>Ascomycota</taxon>
        <taxon>Pezizomycotina</taxon>
        <taxon>Dothideomycetes</taxon>
        <taxon>Dothideomycetes incertae sedis</taxon>
        <taxon>Acrospermales</taxon>
        <taxon>Acrospermaceae</taxon>
        <taxon>Pseudovirgaria</taxon>
    </lineage>
</organism>
<protein>
    <submittedName>
        <fullName evidence="2">Uncharacterized protein</fullName>
    </submittedName>
</protein>
<evidence type="ECO:0000313" key="2">
    <source>
        <dbReference type="EMBL" id="KAF2758362.1"/>
    </source>
</evidence>
<dbReference type="GeneID" id="54487967"/>
<name>A0A6A6W657_9PEZI</name>
<evidence type="ECO:0000256" key="1">
    <source>
        <dbReference type="SAM" id="MobiDB-lite"/>
    </source>
</evidence>
<reference evidence="2" key="1">
    <citation type="journal article" date="2020" name="Stud. Mycol.">
        <title>101 Dothideomycetes genomes: a test case for predicting lifestyles and emergence of pathogens.</title>
        <authorList>
            <person name="Haridas S."/>
            <person name="Albert R."/>
            <person name="Binder M."/>
            <person name="Bloem J."/>
            <person name="Labutti K."/>
            <person name="Salamov A."/>
            <person name="Andreopoulos B."/>
            <person name="Baker S."/>
            <person name="Barry K."/>
            <person name="Bills G."/>
            <person name="Bluhm B."/>
            <person name="Cannon C."/>
            <person name="Castanera R."/>
            <person name="Culley D."/>
            <person name="Daum C."/>
            <person name="Ezra D."/>
            <person name="Gonzalez J."/>
            <person name="Henrissat B."/>
            <person name="Kuo A."/>
            <person name="Liang C."/>
            <person name="Lipzen A."/>
            <person name="Lutzoni F."/>
            <person name="Magnuson J."/>
            <person name="Mondo S."/>
            <person name="Nolan M."/>
            <person name="Ohm R."/>
            <person name="Pangilinan J."/>
            <person name="Park H.-J."/>
            <person name="Ramirez L."/>
            <person name="Alfaro M."/>
            <person name="Sun H."/>
            <person name="Tritt A."/>
            <person name="Yoshinaga Y."/>
            <person name="Zwiers L.-H."/>
            <person name="Turgeon B."/>
            <person name="Goodwin S."/>
            <person name="Spatafora J."/>
            <person name="Crous P."/>
            <person name="Grigoriev I."/>
        </authorList>
    </citation>
    <scope>NUCLEOTIDE SEQUENCE</scope>
    <source>
        <strain evidence="2">CBS 121739</strain>
    </source>
</reference>
<feature type="region of interest" description="Disordered" evidence="1">
    <location>
        <begin position="213"/>
        <end position="237"/>
    </location>
</feature>
<dbReference type="RefSeq" id="XP_033600813.1">
    <property type="nucleotide sequence ID" value="XM_033746913.1"/>
</dbReference>
<dbReference type="OrthoDB" id="2141239at2759"/>
<sequence>MTVIVALAEARFGQEQVPISAIGQVQGGEPGVAQTIAGAAISDLLAGTNACDKLSRADQIIAELGDGADALAAAIGMVAAEKNVNPFNSQTPVVCSDPSLPSTEALRGITPLVDPDFADADIANSLSSQTVTTPLDATNKSILDLMQEAGVANVAGQAPGGAVGAVNPGAATGNADSGMVDQDAGAVDAGNATAVAPIAACNGTAVIGSNQTASNVTNPPVDAGADTGANGTDPASDAATSLDGADFGLCTPTMTFEGGRANRAADEFTFLPADPLVAQGQQEALNPNIITNRICDQLTNVCEANDAAKTACLDAKAQILALGTRDKTTADTWNTLLGFDGAVTNPSGGPAEPPAAARMKAGTKRSARVFIA</sequence>
<evidence type="ECO:0000313" key="3">
    <source>
        <dbReference type="Proteomes" id="UP000799437"/>
    </source>
</evidence>
<proteinExistence type="predicted"/>
<gene>
    <name evidence="2" type="ORF">EJ05DRAFT_499888</name>
</gene>
<dbReference type="AlphaFoldDB" id="A0A6A6W657"/>